<accession>A0AAW0ATE1</accession>
<sequence>MEKEDRKCWEAAIRQLPGGQQILDRRKATTSSSQFVPVAFLVQDVEHDAAAQRLLEHGQIGVPVMDLSGWWLTFECYLSPTVANKMLPMKYVIALSFKGK</sequence>
<protein>
    <submittedName>
        <fullName evidence="1">Uncharacterized protein</fullName>
    </submittedName>
</protein>
<dbReference type="Proteomes" id="UP001383192">
    <property type="component" value="Unassembled WGS sequence"/>
</dbReference>
<evidence type="ECO:0000313" key="1">
    <source>
        <dbReference type="EMBL" id="KAK7016433.1"/>
    </source>
</evidence>
<comment type="caution">
    <text evidence="1">The sequence shown here is derived from an EMBL/GenBank/DDBJ whole genome shotgun (WGS) entry which is preliminary data.</text>
</comment>
<evidence type="ECO:0000313" key="2">
    <source>
        <dbReference type="Proteomes" id="UP001383192"/>
    </source>
</evidence>
<keyword evidence="2" id="KW-1185">Reference proteome</keyword>
<dbReference type="EMBL" id="JAYKXP010000284">
    <property type="protein sequence ID" value="KAK7016433.1"/>
    <property type="molecule type" value="Genomic_DNA"/>
</dbReference>
<proteinExistence type="predicted"/>
<dbReference type="AlphaFoldDB" id="A0AAW0ATE1"/>
<organism evidence="1 2">
    <name type="scientific">Paramarasmius palmivorus</name>
    <dbReference type="NCBI Taxonomy" id="297713"/>
    <lineage>
        <taxon>Eukaryota</taxon>
        <taxon>Fungi</taxon>
        <taxon>Dikarya</taxon>
        <taxon>Basidiomycota</taxon>
        <taxon>Agaricomycotina</taxon>
        <taxon>Agaricomycetes</taxon>
        <taxon>Agaricomycetidae</taxon>
        <taxon>Agaricales</taxon>
        <taxon>Marasmiineae</taxon>
        <taxon>Marasmiaceae</taxon>
        <taxon>Paramarasmius</taxon>
    </lineage>
</organism>
<gene>
    <name evidence="1" type="ORF">VNI00_018892</name>
</gene>
<feature type="non-terminal residue" evidence="1">
    <location>
        <position position="100"/>
    </location>
</feature>
<reference evidence="1 2" key="1">
    <citation type="submission" date="2024-01" db="EMBL/GenBank/DDBJ databases">
        <title>A draft genome for a cacao thread blight-causing isolate of Paramarasmius palmivorus.</title>
        <authorList>
            <person name="Baruah I.K."/>
            <person name="Bukari Y."/>
            <person name="Amoako-Attah I."/>
            <person name="Meinhardt L.W."/>
            <person name="Bailey B.A."/>
            <person name="Cohen S.P."/>
        </authorList>
    </citation>
    <scope>NUCLEOTIDE SEQUENCE [LARGE SCALE GENOMIC DNA]</scope>
    <source>
        <strain evidence="1 2">GH-12</strain>
    </source>
</reference>
<name>A0AAW0ATE1_9AGAR</name>